<evidence type="ECO:0000313" key="2">
    <source>
        <dbReference type="EMBL" id="LAA80030.1"/>
    </source>
</evidence>
<feature type="region of interest" description="Disordered" evidence="1">
    <location>
        <begin position="1"/>
        <end position="22"/>
    </location>
</feature>
<feature type="region of interest" description="Disordered" evidence="1">
    <location>
        <begin position="75"/>
        <end position="116"/>
    </location>
</feature>
<evidence type="ECO:0000256" key="1">
    <source>
        <dbReference type="SAM" id="MobiDB-lite"/>
    </source>
</evidence>
<sequence length="116" mass="13382">MEGNGRKAARAGESGEGWKERRGWKRDRWWLERVAEKVTSGEDWRESARAGDDWRSSARTAEMVREQQRWRLEIEGAGDDGRAARMAVGESSEGWRERPEREARMAAGWMVARESS</sequence>
<organism evidence="2">
    <name type="scientific">Micrurus lemniscatus lemniscatus</name>
    <dbReference type="NCBI Taxonomy" id="129467"/>
    <lineage>
        <taxon>Eukaryota</taxon>
        <taxon>Metazoa</taxon>
        <taxon>Chordata</taxon>
        <taxon>Craniata</taxon>
        <taxon>Vertebrata</taxon>
        <taxon>Euteleostomi</taxon>
        <taxon>Lepidosauria</taxon>
        <taxon>Squamata</taxon>
        <taxon>Bifurcata</taxon>
        <taxon>Unidentata</taxon>
        <taxon>Episquamata</taxon>
        <taxon>Toxicofera</taxon>
        <taxon>Serpentes</taxon>
        <taxon>Colubroidea</taxon>
        <taxon>Elapidae</taxon>
        <taxon>Elapinae</taxon>
        <taxon>Micrurus</taxon>
    </lineage>
</organism>
<reference evidence="2" key="2">
    <citation type="submission" date="2017-11" db="EMBL/GenBank/DDBJ databases">
        <title>Coralsnake Venomics: Analyses of Venom Gland Transcriptomes and Proteomes of Six Brazilian Taxa.</title>
        <authorList>
            <person name="Aird S.D."/>
            <person name="Jorge da Silva N."/>
            <person name="Qiu L."/>
            <person name="Villar-Briones A."/>
            <person name="Aparecida-Saddi V."/>
            <person name="Campos-Telles M.P."/>
            <person name="Grau M."/>
            <person name="Mikheyev A.S."/>
        </authorList>
    </citation>
    <scope>NUCLEOTIDE SEQUENCE</scope>
    <source>
        <tissue evidence="2">Venom_gland</tissue>
    </source>
</reference>
<name>A0A2D4I752_MICLE</name>
<dbReference type="EMBL" id="IACK01075208">
    <property type="protein sequence ID" value="LAA80030.1"/>
    <property type="molecule type" value="Transcribed_RNA"/>
</dbReference>
<feature type="region of interest" description="Disordered" evidence="1">
    <location>
        <begin position="41"/>
        <end position="60"/>
    </location>
</feature>
<dbReference type="AlphaFoldDB" id="A0A2D4I752"/>
<protein>
    <submittedName>
        <fullName evidence="2">Uncharacterized protein</fullName>
    </submittedName>
</protein>
<feature type="compositionally biased region" description="Basic and acidic residues" evidence="1">
    <location>
        <begin position="93"/>
        <end position="104"/>
    </location>
</feature>
<accession>A0A2D4I752</accession>
<reference evidence="2" key="1">
    <citation type="submission" date="2017-07" db="EMBL/GenBank/DDBJ databases">
        <authorList>
            <person name="Mikheyev A."/>
            <person name="Grau M."/>
        </authorList>
    </citation>
    <scope>NUCLEOTIDE SEQUENCE</scope>
    <source>
        <tissue evidence="2">Venom_gland</tissue>
    </source>
</reference>
<proteinExistence type="predicted"/>